<dbReference type="PANTHER" id="PTHR45753:SF6">
    <property type="entry name" value="ASPARTATE CARBAMOYLTRANSFERASE"/>
    <property type="match status" value="1"/>
</dbReference>
<comment type="similarity">
    <text evidence="2 7">Belongs to the aspartate/ornithine carbamoyltransferase superfamily. ATCase family.</text>
</comment>
<keyword evidence="4 7" id="KW-0665">Pyrimidine biosynthesis</keyword>
<comment type="function">
    <text evidence="5 7">Catalyzes the condensation of carbamoyl phosphate and aspartate to form carbamoyl aspartate and inorganic phosphate, the committed step in the de novo pyrimidine nucleotide biosynthesis pathway.</text>
</comment>
<dbReference type="InterPro" id="IPR006130">
    <property type="entry name" value="Asp/Orn_carbamoylTrfase"/>
</dbReference>
<dbReference type="GO" id="GO:0006207">
    <property type="term" value="P:'de novo' pyrimidine nucleobase biosynthetic process"/>
    <property type="evidence" value="ECO:0007669"/>
    <property type="project" value="InterPro"/>
</dbReference>
<dbReference type="GO" id="GO:0016597">
    <property type="term" value="F:amino acid binding"/>
    <property type="evidence" value="ECO:0007669"/>
    <property type="project" value="InterPro"/>
</dbReference>
<evidence type="ECO:0000256" key="5">
    <source>
        <dbReference type="ARBA" id="ARBA00043884"/>
    </source>
</evidence>
<gene>
    <name evidence="7 10" type="primary">pyrB</name>
    <name evidence="10" type="ORF">LF1_21900</name>
</gene>
<dbReference type="AlphaFoldDB" id="A0A5B1CI77"/>
<feature type="binding site" evidence="7">
    <location>
        <position position="203"/>
    </location>
    <ligand>
        <name>carbamoyl phosphate</name>
        <dbReference type="ChEBI" id="CHEBI:58228"/>
    </ligand>
</feature>
<dbReference type="Gene3D" id="3.40.50.1370">
    <property type="entry name" value="Aspartate/ornithine carbamoyltransferase"/>
    <property type="match status" value="2"/>
</dbReference>
<evidence type="ECO:0000313" key="11">
    <source>
        <dbReference type="Proteomes" id="UP000322699"/>
    </source>
</evidence>
<feature type="domain" description="Aspartate/ornithine carbamoyltransferase carbamoyl-P binding" evidence="9">
    <location>
        <begin position="70"/>
        <end position="213"/>
    </location>
</feature>
<feature type="binding site" evidence="7">
    <location>
        <position position="233"/>
    </location>
    <ligand>
        <name>L-aspartate</name>
        <dbReference type="ChEBI" id="CHEBI:29991"/>
    </ligand>
</feature>
<evidence type="ECO:0000256" key="3">
    <source>
        <dbReference type="ARBA" id="ARBA00022679"/>
    </source>
</evidence>
<feature type="binding site" evidence="7">
    <location>
        <position position="122"/>
    </location>
    <ligand>
        <name>carbamoyl phosphate</name>
        <dbReference type="ChEBI" id="CHEBI:58228"/>
    </ligand>
</feature>
<comment type="caution">
    <text evidence="10">The sequence shown here is derived from an EMBL/GenBank/DDBJ whole genome shotgun (WGS) entry which is preliminary data.</text>
</comment>
<dbReference type="NCBIfam" id="NF002032">
    <property type="entry name" value="PRK00856.1"/>
    <property type="match status" value="1"/>
</dbReference>
<evidence type="ECO:0000259" key="8">
    <source>
        <dbReference type="Pfam" id="PF00185"/>
    </source>
</evidence>
<evidence type="ECO:0000256" key="1">
    <source>
        <dbReference type="ARBA" id="ARBA00004852"/>
    </source>
</evidence>
<feature type="domain" description="Aspartate/ornithine carbamoyltransferase Asp/Orn-binding" evidence="8">
    <location>
        <begin position="219"/>
        <end position="365"/>
    </location>
</feature>
<evidence type="ECO:0000256" key="4">
    <source>
        <dbReference type="ARBA" id="ARBA00022975"/>
    </source>
</evidence>
<dbReference type="PROSITE" id="PS00097">
    <property type="entry name" value="CARBAMOYLTRANSFERASE"/>
    <property type="match status" value="1"/>
</dbReference>
<evidence type="ECO:0000313" key="10">
    <source>
        <dbReference type="EMBL" id="KAA1259655.1"/>
    </source>
</evidence>
<dbReference type="EMBL" id="VRLW01000001">
    <property type="protein sequence ID" value="KAA1259655.1"/>
    <property type="molecule type" value="Genomic_DNA"/>
</dbReference>
<dbReference type="NCBIfam" id="TIGR00670">
    <property type="entry name" value="asp_carb_tr"/>
    <property type="match status" value="1"/>
</dbReference>
<accession>A0A5B1CI77</accession>
<feature type="binding site" evidence="7">
    <location>
        <position position="329"/>
    </location>
    <ligand>
        <name>carbamoyl phosphate</name>
        <dbReference type="ChEBI" id="CHEBI:58228"/>
    </ligand>
</feature>
<dbReference type="Pfam" id="PF00185">
    <property type="entry name" value="OTCace"/>
    <property type="match status" value="1"/>
</dbReference>
<sequence length="382" mass="41401">MRVAKNPQLQKVRYPGYLTAHVDSVVSIEYAHARRCNPSFDLSAPHTERSLSMSDAAQLGITVPAAWTRRHLLDLEGLNGDEILALLDVADQLKTATGGCRHKISVLAGKTCANLFFENSTRTRNSFSLAAKRLGADTVEFSSTGSSVAKGETFVDTAKTIEAMGVDWVVTRHRTPGTPHLLARELGCSVLNAGDGPHDHPTQGLLDMLTIRQHRGSIEGLTVALVGDIAHSRTARANLWGLSKLGAHVIVCGPPTLVSQRWAELGFEVAHDLDEILPRCDVLNLLRIQFERQAARPFPSVHEYANLYAMNVARMKRAKDNILIMAPGPINRGVEITPEVADGPHSVILEQVTNGIAVRMAALYLTANAGNHSIADDKAGTR</sequence>
<comment type="subunit">
    <text evidence="7">Heterododecamer (2C3:3R2) of six catalytic PyrB chains organized as two trimers (C3), and six regulatory PyrI chains organized as three dimers (R2).</text>
</comment>
<dbReference type="InterPro" id="IPR006132">
    <property type="entry name" value="Asp/Orn_carbamoyltranf_P-bd"/>
</dbReference>
<comment type="pathway">
    <text evidence="1 7">Pyrimidine metabolism; UMP biosynthesis via de novo pathway; (S)-dihydroorotate from bicarbonate: step 2/3.</text>
</comment>
<dbReference type="SUPFAM" id="SSF53671">
    <property type="entry name" value="Aspartate/ornithine carbamoyltransferase"/>
    <property type="match status" value="1"/>
</dbReference>
<evidence type="ECO:0000256" key="6">
    <source>
        <dbReference type="ARBA" id="ARBA00048859"/>
    </source>
</evidence>
<dbReference type="InterPro" id="IPR036901">
    <property type="entry name" value="Asp/Orn_carbamoylTrfase_sf"/>
</dbReference>
<evidence type="ECO:0000259" key="9">
    <source>
        <dbReference type="Pfam" id="PF02729"/>
    </source>
</evidence>
<keyword evidence="3 7" id="KW-0808">Transferase</keyword>
<dbReference type="PRINTS" id="PR00100">
    <property type="entry name" value="AOTCASE"/>
</dbReference>
<feature type="binding site" evidence="7">
    <location>
        <position position="200"/>
    </location>
    <ligand>
        <name>carbamoyl phosphate</name>
        <dbReference type="ChEBI" id="CHEBI:58228"/>
    </ligand>
</feature>
<evidence type="ECO:0000256" key="7">
    <source>
        <dbReference type="HAMAP-Rule" id="MF_00001"/>
    </source>
</evidence>
<organism evidence="10 11">
    <name type="scientific">Rubripirellula obstinata</name>
    <dbReference type="NCBI Taxonomy" id="406547"/>
    <lineage>
        <taxon>Bacteria</taxon>
        <taxon>Pseudomonadati</taxon>
        <taxon>Planctomycetota</taxon>
        <taxon>Planctomycetia</taxon>
        <taxon>Pirellulales</taxon>
        <taxon>Pirellulaceae</taxon>
        <taxon>Rubripirellula</taxon>
    </lineage>
</organism>
<dbReference type="GO" id="GO:0005829">
    <property type="term" value="C:cytosol"/>
    <property type="evidence" value="ECO:0007669"/>
    <property type="project" value="TreeGrafter"/>
</dbReference>
<protein>
    <recommendedName>
        <fullName evidence="7">Aspartate carbamoyltransferase</fullName>
        <ecNumber evidence="7">2.1.3.2</ecNumber>
    </recommendedName>
    <alternativeName>
        <fullName evidence="7">Aspartate transcarbamylase</fullName>
        <shortName evidence="7">ATCase</shortName>
    </alternativeName>
</protein>
<dbReference type="InterPro" id="IPR002082">
    <property type="entry name" value="Asp_carbamoyltransf"/>
</dbReference>
<feature type="binding site" evidence="7">
    <location>
        <position position="123"/>
    </location>
    <ligand>
        <name>carbamoyl phosphate</name>
        <dbReference type="ChEBI" id="CHEBI:58228"/>
    </ligand>
</feature>
<dbReference type="EC" id="2.1.3.2" evidence="7"/>
<dbReference type="InterPro" id="IPR006131">
    <property type="entry name" value="Asp_carbamoyltransf_Asp/Orn-bd"/>
</dbReference>
<dbReference type="GO" id="GO:0004070">
    <property type="term" value="F:aspartate carbamoyltransferase activity"/>
    <property type="evidence" value="ECO:0007669"/>
    <property type="project" value="UniProtKB-UniRule"/>
</dbReference>
<reference evidence="10 11" key="1">
    <citation type="submission" date="2019-08" db="EMBL/GenBank/DDBJ databases">
        <title>Deep-cultivation of Planctomycetes and their phenomic and genomic characterization uncovers novel biology.</title>
        <authorList>
            <person name="Wiegand S."/>
            <person name="Jogler M."/>
            <person name="Boedeker C."/>
            <person name="Pinto D."/>
            <person name="Vollmers J."/>
            <person name="Rivas-Marin E."/>
            <person name="Kohn T."/>
            <person name="Peeters S.H."/>
            <person name="Heuer A."/>
            <person name="Rast P."/>
            <person name="Oberbeckmann S."/>
            <person name="Bunk B."/>
            <person name="Jeske O."/>
            <person name="Meyerdierks A."/>
            <person name="Storesund J.E."/>
            <person name="Kallscheuer N."/>
            <person name="Luecker S."/>
            <person name="Lage O.M."/>
            <person name="Pohl T."/>
            <person name="Merkel B.J."/>
            <person name="Hornburger P."/>
            <person name="Mueller R.-W."/>
            <person name="Bruemmer F."/>
            <person name="Labrenz M."/>
            <person name="Spormann A.M."/>
            <person name="Op Den Camp H."/>
            <person name="Overmann J."/>
            <person name="Amann R."/>
            <person name="Jetten M.S.M."/>
            <person name="Mascher T."/>
            <person name="Medema M.H."/>
            <person name="Devos D.P."/>
            <person name="Kaster A.-K."/>
            <person name="Ovreas L."/>
            <person name="Rohde M."/>
            <person name="Galperin M.Y."/>
            <person name="Jogler C."/>
        </authorList>
    </citation>
    <scope>NUCLEOTIDE SEQUENCE [LARGE SCALE GENOMIC DNA]</scope>
    <source>
        <strain evidence="10 11">LF1</strain>
    </source>
</reference>
<feature type="binding site" evidence="7">
    <location>
        <position position="150"/>
    </location>
    <ligand>
        <name>L-aspartate</name>
        <dbReference type="ChEBI" id="CHEBI:29991"/>
    </ligand>
</feature>
<evidence type="ECO:0000256" key="2">
    <source>
        <dbReference type="ARBA" id="ARBA00008896"/>
    </source>
</evidence>
<feature type="binding site" evidence="7">
    <location>
        <position position="328"/>
    </location>
    <ligand>
        <name>carbamoyl phosphate</name>
        <dbReference type="ChEBI" id="CHEBI:58228"/>
    </ligand>
</feature>
<dbReference type="Proteomes" id="UP000322699">
    <property type="component" value="Unassembled WGS sequence"/>
</dbReference>
<dbReference type="PANTHER" id="PTHR45753">
    <property type="entry name" value="ORNITHINE CARBAMOYLTRANSFERASE, MITOCHONDRIAL"/>
    <property type="match status" value="1"/>
</dbReference>
<dbReference type="Pfam" id="PF02729">
    <property type="entry name" value="OTCace_N"/>
    <property type="match status" value="1"/>
</dbReference>
<proteinExistence type="inferred from homology"/>
<comment type="catalytic activity">
    <reaction evidence="6 7">
        <text>carbamoyl phosphate + L-aspartate = N-carbamoyl-L-aspartate + phosphate + H(+)</text>
        <dbReference type="Rhea" id="RHEA:20013"/>
        <dbReference type="ChEBI" id="CHEBI:15378"/>
        <dbReference type="ChEBI" id="CHEBI:29991"/>
        <dbReference type="ChEBI" id="CHEBI:32814"/>
        <dbReference type="ChEBI" id="CHEBI:43474"/>
        <dbReference type="ChEBI" id="CHEBI:58228"/>
        <dbReference type="EC" id="2.1.3.2"/>
    </reaction>
</comment>
<dbReference type="GO" id="GO:0044205">
    <property type="term" value="P:'de novo' UMP biosynthetic process"/>
    <property type="evidence" value="ECO:0007669"/>
    <property type="project" value="UniProtKB-UniRule"/>
</dbReference>
<feature type="binding site" evidence="7">
    <location>
        <position position="172"/>
    </location>
    <ligand>
        <name>carbamoyl phosphate</name>
        <dbReference type="ChEBI" id="CHEBI:58228"/>
    </ligand>
</feature>
<name>A0A5B1CI77_9BACT</name>
<keyword evidence="11" id="KW-1185">Reference proteome</keyword>
<dbReference type="GO" id="GO:0006520">
    <property type="term" value="P:amino acid metabolic process"/>
    <property type="evidence" value="ECO:0007669"/>
    <property type="project" value="InterPro"/>
</dbReference>
<dbReference type="PRINTS" id="PR00101">
    <property type="entry name" value="ATCASE"/>
</dbReference>
<dbReference type="UniPathway" id="UPA00070">
    <property type="reaction ID" value="UER00116"/>
</dbReference>
<feature type="binding site" evidence="7">
    <location>
        <position position="287"/>
    </location>
    <ligand>
        <name>L-aspartate</name>
        <dbReference type="ChEBI" id="CHEBI:29991"/>
    </ligand>
</feature>
<dbReference type="HAMAP" id="MF_00001">
    <property type="entry name" value="Asp_carb_tr"/>
    <property type="match status" value="1"/>
</dbReference>